<dbReference type="InterPro" id="IPR002563">
    <property type="entry name" value="Flavin_Rdtase-like_dom"/>
</dbReference>
<feature type="domain" description="Flavin reductase like" evidence="3">
    <location>
        <begin position="18"/>
        <end position="161"/>
    </location>
</feature>
<keyword evidence="2" id="KW-0560">Oxidoreductase</keyword>
<dbReference type="Proteomes" id="UP000053398">
    <property type="component" value="Unassembled WGS sequence"/>
</dbReference>
<dbReference type="SMART" id="SM00903">
    <property type="entry name" value="Flavin_Reduct"/>
    <property type="match status" value="1"/>
</dbReference>
<dbReference type="PANTHER" id="PTHR30466">
    <property type="entry name" value="FLAVIN REDUCTASE"/>
    <property type="match status" value="1"/>
</dbReference>
<accession>A0A101PQL7</accession>
<dbReference type="EMBL" id="LMWP01000068">
    <property type="protein sequence ID" value="KUN15880.1"/>
    <property type="molecule type" value="Genomic_DNA"/>
</dbReference>
<dbReference type="Gene3D" id="2.30.110.10">
    <property type="entry name" value="Electron Transport, Fmn-binding Protein, Chain A"/>
    <property type="match status" value="1"/>
</dbReference>
<dbReference type="RefSeq" id="WP_059266986.1">
    <property type="nucleotide sequence ID" value="NZ_KQ948378.1"/>
</dbReference>
<comment type="similarity">
    <text evidence="1">Belongs to the non-flavoprotein flavin reductase family.</text>
</comment>
<dbReference type="AlphaFoldDB" id="A0A101PQL7"/>
<sequence length="171" mass="17780">MFDLSASEATGGTVREVLGHFATGVTVITAGGPAGPLGFTCQSFVSLSLDPLLVSFSPARTSRTWPLIRTAGTFGVNVLAAGQADVSAAFARPGQGRFHGVGWSPGPGGAPRLDGVCAFLSCELWNEYDAGDHTLVVGRVVALGADPAREPLVFHRGRYRELVPGPPSHPR</sequence>
<dbReference type="Pfam" id="PF01613">
    <property type="entry name" value="Flavin_Reduct"/>
    <property type="match status" value="1"/>
</dbReference>
<dbReference type="InterPro" id="IPR012349">
    <property type="entry name" value="Split_barrel_FMN-bd"/>
</dbReference>
<organism evidence="4 5">
    <name type="scientific">Streptomyces corchorusii</name>
    <name type="common">Streptomyces chibaensis</name>
    <dbReference type="NCBI Taxonomy" id="1903"/>
    <lineage>
        <taxon>Bacteria</taxon>
        <taxon>Bacillati</taxon>
        <taxon>Actinomycetota</taxon>
        <taxon>Actinomycetes</taxon>
        <taxon>Kitasatosporales</taxon>
        <taxon>Streptomycetaceae</taxon>
        <taxon>Streptomyces</taxon>
    </lineage>
</organism>
<dbReference type="GO" id="GO:0042602">
    <property type="term" value="F:riboflavin reductase (NADPH) activity"/>
    <property type="evidence" value="ECO:0007669"/>
    <property type="project" value="TreeGrafter"/>
</dbReference>
<dbReference type="GO" id="GO:0010181">
    <property type="term" value="F:FMN binding"/>
    <property type="evidence" value="ECO:0007669"/>
    <property type="project" value="InterPro"/>
</dbReference>
<evidence type="ECO:0000313" key="4">
    <source>
        <dbReference type="EMBL" id="KUN15880.1"/>
    </source>
</evidence>
<proteinExistence type="inferred from homology"/>
<evidence type="ECO:0000256" key="2">
    <source>
        <dbReference type="ARBA" id="ARBA00023002"/>
    </source>
</evidence>
<gene>
    <name evidence="4" type="ORF">AQJ11_42180</name>
</gene>
<evidence type="ECO:0000256" key="1">
    <source>
        <dbReference type="ARBA" id="ARBA00008898"/>
    </source>
</evidence>
<dbReference type="SUPFAM" id="SSF50475">
    <property type="entry name" value="FMN-binding split barrel"/>
    <property type="match status" value="1"/>
</dbReference>
<dbReference type="InterPro" id="IPR050268">
    <property type="entry name" value="NADH-dep_flavin_reductase"/>
</dbReference>
<reference evidence="4 5" key="1">
    <citation type="submission" date="2015-10" db="EMBL/GenBank/DDBJ databases">
        <title>Draft genome sequence of Streptomyces corchorusii DSM 40340, type strain for the species Streptomyces corchorusii.</title>
        <authorList>
            <person name="Ruckert C."/>
            <person name="Winkler A."/>
            <person name="Kalinowski J."/>
            <person name="Kampfer P."/>
            <person name="Glaeser S."/>
        </authorList>
    </citation>
    <scope>NUCLEOTIDE SEQUENCE [LARGE SCALE GENOMIC DNA]</scope>
    <source>
        <strain evidence="4 5">DSM 40340</strain>
    </source>
</reference>
<evidence type="ECO:0000259" key="3">
    <source>
        <dbReference type="SMART" id="SM00903"/>
    </source>
</evidence>
<name>A0A101PQL7_STRCK</name>
<protein>
    <submittedName>
        <fullName evidence="4">Flavin reductase</fullName>
    </submittedName>
</protein>
<keyword evidence="5" id="KW-1185">Reference proteome</keyword>
<evidence type="ECO:0000313" key="5">
    <source>
        <dbReference type="Proteomes" id="UP000053398"/>
    </source>
</evidence>
<dbReference type="PANTHER" id="PTHR30466:SF11">
    <property type="entry name" value="FLAVIN-DEPENDENT MONOOXYGENASE, REDUCTASE SUBUNIT HSAB"/>
    <property type="match status" value="1"/>
</dbReference>
<comment type="caution">
    <text evidence="4">The sequence shown here is derived from an EMBL/GenBank/DDBJ whole genome shotgun (WGS) entry which is preliminary data.</text>
</comment>